<evidence type="ECO:0000313" key="5">
    <source>
        <dbReference type="RefSeq" id="XP_031575505.1"/>
    </source>
</evidence>
<sequence length="348" mass="39635">MSNKSLMISFLFLLLFPGCDWCSGQTTDSKITGFVKEQLDLVCIKLRIEKDMNVARYLSQNLEEPADQLERFVISKWSQKDYTKHCNTEHKLYNICSQVTSYVTANVTHFVIESAPLELNKYKTQCAYEYDSLKKDSRGSIQIIKLRDKIEGYVGERIEKECFSPSRCRSVTLKINNTEAKISDTNMSFPCLHGRYYEICKDHMNSSYINGTCRVIFVFDNTPVFLNNSRLHCHIRFQNVRNDNYHDPIDSIILLLYKRNDTVVPTASPLPGTTSTTASSTTTSTNGTTTSTEKGLTGGEIAGIVITVLLAFIAIAVGIVCWWKRMCCCQQKQHRGSRPMRMNDEDNQ</sequence>
<dbReference type="GeneID" id="116309095"/>
<keyword evidence="2" id="KW-1133">Transmembrane helix</keyword>
<evidence type="ECO:0000313" key="4">
    <source>
        <dbReference type="Proteomes" id="UP000515163"/>
    </source>
</evidence>
<keyword evidence="3" id="KW-0732">Signal</keyword>
<dbReference type="KEGG" id="aten:116309095"/>
<feature type="chain" id="PRO_5027917347" evidence="3">
    <location>
        <begin position="22"/>
        <end position="348"/>
    </location>
</feature>
<dbReference type="AlphaFoldDB" id="A0A6P8JH14"/>
<feature type="signal peptide" evidence="3">
    <location>
        <begin position="1"/>
        <end position="21"/>
    </location>
</feature>
<feature type="region of interest" description="Disordered" evidence="1">
    <location>
        <begin position="267"/>
        <end position="293"/>
    </location>
</feature>
<dbReference type="Proteomes" id="UP000515163">
    <property type="component" value="Unplaced"/>
</dbReference>
<evidence type="ECO:0000256" key="1">
    <source>
        <dbReference type="SAM" id="MobiDB-lite"/>
    </source>
</evidence>
<name>A0A6P8JH14_ACTTE</name>
<evidence type="ECO:0000256" key="2">
    <source>
        <dbReference type="SAM" id="Phobius"/>
    </source>
</evidence>
<keyword evidence="4" id="KW-1185">Reference proteome</keyword>
<proteinExistence type="predicted"/>
<gene>
    <name evidence="5" type="primary">LOC116309095</name>
</gene>
<protein>
    <submittedName>
        <fullName evidence="5">Uncharacterized protein LOC116309095</fullName>
    </submittedName>
</protein>
<reference evidence="5" key="1">
    <citation type="submission" date="2025-08" db="UniProtKB">
        <authorList>
            <consortium name="RefSeq"/>
        </authorList>
    </citation>
    <scope>IDENTIFICATION</scope>
    <source>
        <tissue evidence="5">Tentacle</tissue>
    </source>
</reference>
<dbReference type="RefSeq" id="XP_031575505.1">
    <property type="nucleotide sequence ID" value="XM_031719645.1"/>
</dbReference>
<feature type="transmembrane region" description="Helical" evidence="2">
    <location>
        <begin position="301"/>
        <end position="323"/>
    </location>
</feature>
<organism evidence="4 5">
    <name type="scientific">Actinia tenebrosa</name>
    <name type="common">Australian red waratah sea anemone</name>
    <dbReference type="NCBI Taxonomy" id="6105"/>
    <lineage>
        <taxon>Eukaryota</taxon>
        <taxon>Metazoa</taxon>
        <taxon>Cnidaria</taxon>
        <taxon>Anthozoa</taxon>
        <taxon>Hexacorallia</taxon>
        <taxon>Actiniaria</taxon>
        <taxon>Actiniidae</taxon>
        <taxon>Actinia</taxon>
    </lineage>
</organism>
<evidence type="ECO:0000256" key="3">
    <source>
        <dbReference type="SAM" id="SignalP"/>
    </source>
</evidence>
<dbReference type="InParanoid" id="A0A6P8JH14"/>
<dbReference type="OrthoDB" id="10296470at2759"/>
<accession>A0A6P8JH14</accession>
<feature type="compositionally biased region" description="Low complexity" evidence="1">
    <location>
        <begin position="272"/>
        <end position="293"/>
    </location>
</feature>
<keyword evidence="2" id="KW-0472">Membrane</keyword>
<keyword evidence="2" id="KW-0812">Transmembrane</keyword>